<dbReference type="Proteomes" id="UP001152795">
    <property type="component" value="Unassembled WGS sequence"/>
</dbReference>
<evidence type="ECO:0000256" key="1">
    <source>
        <dbReference type="SAM" id="MobiDB-lite"/>
    </source>
</evidence>
<accession>A0A6S7GPM5</accession>
<dbReference type="PANTHER" id="PTHR47331">
    <property type="entry name" value="PHD-TYPE DOMAIN-CONTAINING PROTEIN"/>
    <property type="match status" value="1"/>
</dbReference>
<dbReference type="PANTHER" id="PTHR47331:SF1">
    <property type="entry name" value="GAG-LIKE PROTEIN"/>
    <property type="match status" value="1"/>
</dbReference>
<feature type="compositionally biased region" description="Polar residues" evidence="1">
    <location>
        <begin position="223"/>
        <end position="243"/>
    </location>
</feature>
<feature type="region of interest" description="Disordered" evidence="1">
    <location>
        <begin position="189"/>
        <end position="254"/>
    </location>
</feature>
<evidence type="ECO:0000313" key="3">
    <source>
        <dbReference type="Proteomes" id="UP001152795"/>
    </source>
</evidence>
<sequence length="254" mass="29904">MDLIRDVKQVKTVEDIRQFSRRLNTCVVTLKNRRRYDELEAGMLYSVVKSKLSPSLLETYYAWLDYQHHRSTLEALRDWLLVYSRHKVHAQEDVEGVLKNDRERRPNRRNNTYALAQNNRKTTSICFKCNKKHYISNCYRFKSMSLKARWEFVREKKLCSKCLNSGHQSVKCDKDETCPISECHSRHHPLLHRYQPKARGKDNVEQSTTTEQQNEEQRQIQNDLSKTNSPPQESTPSTSISNHVTDDGSQFIAL</sequence>
<name>A0A6S7GPM5_PARCT</name>
<dbReference type="EMBL" id="CACRXK020002287">
    <property type="protein sequence ID" value="CAB3993575.1"/>
    <property type="molecule type" value="Genomic_DNA"/>
</dbReference>
<comment type="caution">
    <text evidence="2">The sequence shown here is derived from an EMBL/GenBank/DDBJ whole genome shotgun (WGS) entry which is preliminary data.</text>
</comment>
<keyword evidence="3" id="KW-1185">Reference proteome</keyword>
<organism evidence="2 3">
    <name type="scientific">Paramuricea clavata</name>
    <name type="common">Red gorgonian</name>
    <name type="synonym">Violescent sea-whip</name>
    <dbReference type="NCBI Taxonomy" id="317549"/>
    <lineage>
        <taxon>Eukaryota</taxon>
        <taxon>Metazoa</taxon>
        <taxon>Cnidaria</taxon>
        <taxon>Anthozoa</taxon>
        <taxon>Octocorallia</taxon>
        <taxon>Malacalcyonacea</taxon>
        <taxon>Plexauridae</taxon>
        <taxon>Paramuricea</taxon>
    </lineage>
</organism>
<reference evidence="2" key="1">
    <citation type="submission" date="2020-04" db="EMBL/GenBank/DDBJ databases">
        <authorList>
            <person name="Alioto T."/>
            <person name="Alioto T."/>
            <person name="Gomez Garrido J."/>
        </authorList>
    </citation>
    <scope>NUCLEOTIDE SEQUENCE</scope>
    <source>
        <strain evidence="2">A484AB</strain>
    </source>
</reference>
<proteinExistence type="predicted"/>
<protein>
    <submittedName>
        <fullName evidence="2">DUF1758 domain containing, partial</fullName>
    </submittedName>
</protein>
<gene>
    <name evidence="2" type="ORF">PACLA_8A035105</name>
</gene>
<dbReference type="AlphaFoldDB" id="A0A6S7GPM5"/>
<dbReference type="OrthoDB" id="10066767at2759"/>
<evidence type="ECO:0000313" key="2">
    <source>
        <dbReference type="EMBL" id="CAB3993575.1"/>
    </source>
</evidence>
<feature type="compositionally biased region" description="Basic residues" evidence="1">
    <location>
        <begin position="189"/>
        <end position="198"/>
    </location>
</feature>